<dbReference type="GO" id="GO:0034975">
    <property type="term" value="P:protein folding in endoplasmic reticulum"/>
    <property type="evidence" value="ECO:0007669"/>
    <property type="project" value="TreeGrafter"/>
</dbReference>
<evidence type="ECO:0000256" key="2">
    <source>
        <dbReference type="ARBA" id="ARBA00007904"/>
    </source>
</evidence>
<dbReference type="EMBL" id="JAPXFL010000004">
    <property type="protein sequence ID" value="KAK9507319.1"/>
    <property type="molecule type" value="Genomic_DNA"/>
</dbReference>
<keyword evidence="8 11" id="KW-1133">Transmembrane helix</keyword>
<feature type="domain" description="EMC1 first beta-propeller" evidence="14">
    <location>
        <begin position="21"/>
        <end position="127"/>
    </location>
</feature>
<evidence type="ECO:0000313" key="16">
    <source>
        <dbReference type="Proteomes" id="UP001461498"/>
    </source>
</evidence>
<keyword evidence="9 11" id="KW-0472">Membrane</keyword>
<keyword evidence="7" id="KW-0256">Endoplasmic reticulum</keyword>
<evidence type="ECO:0000256" key="4">
    <source>
        <dbReference type="ARBA" id="ARBA00020824"/>
    </source>
</evidence>
<keyword evidence="6 12" id="KW-0732">Signal</keyword>
<dbReference type="PANTHER" id="PTHR21573:SF0">
    <property type="entry name" value="ER MEMBRANE PROTEIN COMPLEX SUBUNIT 1"/>
    <property type="match status" value="1"/>
</dbReference>
<dbReference type="Pfam" id="PF25293">
    <property type="entry name" value="Beta-prop_EMC1_N"/>
    <property type="match status" value="2"/>
</dbReference>
<comment type="subcellular location">
    <subcellularLocation>
        <location evidence="1">Endoplasmic reticulum membrane</location>
        <topology evidence="1">Single-pass type I membrane protein</topology>
    </subcellularLocation>
</comment>
<dbReference type="Pfam" id="PF07774">
    <property type="entry name" value="EMC1_C"/>
    <property type="match status" value="1"/>
</dbReference>
<name>A0AAW1D8I2_9HEMI</name>
<evidence type="ECO:0000256" key="3">
    <source>
        <dbReference type="ARBA" id="ARBA00011276"/>
    </source>
</evidence>
<dbReference type="InterPro" id="IPR011047">
    <property type="entry name" value="Quinoprotein_ADH-like_sf"/>
</dbReference>
<evidence type="ECO:0000256" key="5">
    <source>
        <dbReference type="ARBA" id="ARBA00022692"/>
    </source>
</evidence>
<dbReference type="Gene3D" id="2.130.10.10">
    <property type="entry name" value="YVTN repeat-like/Quinoprotein amine dehydrogenase"/>
    <property type="match status" value="1"/>
</dbReference>
<accession>A0AAW1D8I2</accession>
<dbReference type="InterPro" id="IPR015943">
    <property type="entry name" value="WD40/YVTN_repeat-like_dom_sf"/>
</dbReference>
<evidence type="ECO:0000259" key="13">
    <source>
        <dbReference type="Pfam" id="PF07774"/>
    </source>
</evidence>
<evidence type="ECO:0000256" key="11">
    <source>
        <dbReference type="SAM" id="Phobius"/>
    </source>
</evidence>
<sequence length="909" mass="101339">MKLREIINFFLIVVFCSESYALYEDQVGKFDWKQSLIGKVRYSALDLDPKSQRIFVTTEDNVVAALSLRGGKLLWRHILENDELGYIRLLYVGTEVITVSGNGPYLLRGWNPSNGIQVFEWSIPPFPGGGEGIWAVDQNRVYQVKLHDMSMEVTAFYLRSGNSAGSTKTITSSWLSSKSKCCVSGNTVMCVLPESHVVTLRLSEMDHTSHRNASLPGVISMRPLAGSPVPACLADLEGGGSQLMLLSDDAELIVQSVPSRDAVIAVANTAKQETLMIVLSYAETEGEYEIRMMNLKSKTELNEKGCGRLTYSHRLPKPDYLTASCTEDPNGAMMCYLFVSAADHSAILLRRDKVLWIREEALANILTVDMIDLPVSDAEAAIEKEFADKEALDHGFSSGIIGMLTRRLSSQLLQLKSLMNTLIGLASSQVKSPGRNLVRDTFGLHKIIVAVTKSSKIFGIDNEKGDITWQIYLKDLTYFSRHKEEVPMYLQRTSRHLPYPAILTLLMKHKITGETVLFSFNPITGQPSSETGPNGKNLGCRISQALLLPKATEDFIYGLLLLTKDSKVLIWPESAKSVALQTANVLYMYNVNIEDGTISGYNFIKQGELLMPLELWNLNMPEKIVAVVGKRLGERVHSQGRVLADRSVLYKYINPNLIVIVTHSQDPLHKNTVGVILLDSVSGYVVSSLVHKRATLPIHVVHSENWIVYSFFNDKSRRTEIVSLDLYEGKVQKNSTVFSSLHPPVNLLIERQAYIFPFTISAMKETITEKGITSKHVLVGLSTGSVMEVPWALLDPRRSINPTPEMRDEGVLPYVPELVLPMESIITYNHTLANIKGIHTSPATLESTSLVLIYGLDLFYTRVAPSKTFDVLKDDFEYWLITAVLTGLILAAYITKRLASRKALKQAWK</sequence>
<keyword evidence="16" id="KW-1185">Reference proteome</keyword>
<comment type="caution">
    <text evidence="15">The sequence shown here is derived from an EMBL/GenBank/DDBJ whole genome shotgun (WGS) entry which is preliminary data.</text>
</comment>
<organism evidence="15 16">
    <name type="scientific">Rhynocoris fuscipes</name>
    <dbReference type="NCBI Taxonomy" id="488301"/>
    <lineage>
        <taxon>Eukaryota</taxon>
        <taxon>Metazoa</taxon>
        <taxon>Ecdysozoa</taxon>
        <taxon>Arthropoda</taxon>
        <taxon>Hexapoda</taxon>
        <taxon>Insecta</taxon>
        <taxon>Pterygota</taxon>
        <taxon>Neoptera</taxon>
        <taxon>Paraneoptera</taxon>
        <taxon>Hemiptera</taxon>
        <taxon>Heteroptera</taxon>
        <taxon>Panheteroptera</taxon>
        <taxon>Cimicomorpha</taxon>
        <taxon>Reduviidae</taxon>
        <taxon>Harpactorinae</taxon>
        <taxon>Harpactorini</taxon>
        <taxon>Rhynocoris</taxon>
    </lineage>
</organism>
<evidence type="ECO:0000259" key="14">
    <source>
        <dbReference type="Pfam" id="PF25293"/>
    </source>
</evidence>
<evidence type="ECO:0000256" key="8">
    <source>
        <dbReference type="ARBA" id="ARBA00022989"/>
    </source>
</evidence>
<feature type="domain" description="ER membrane protein complex subunit 1 C-terminal" evidence="13">
    <location>
        <begin position="703"/>
        <end position="908"/>
    </location>
</feature>
<evidence type="ECO:0000256" key="9">
    <source>
        <dbReference type="ARBA" id="ARBA00023136"/>
    </source>
</evidence>
<keyword evidence="10" id="KW-0325">Glycoprotein</keyword>
<feature type="domain" description="EMC1 first beta-propeller" evidence="14">
    <location>
        <begin position="151"/>
        <end position="360"/>
    </location>
</feature>
<proteinExistence type="inferred from homology"/>
<evidence type="ECO:0000313" key="15">
    <source>
        <dbReference type="EMBL" id="KAK9507319.1"/>
    </source>
</evidence>
<evidence type="ECO:0000256" key="7">
    <source>
        <dbReference type="ARBA" id="ARBA00022824"/>
    </source>
</evidence>
<dbReference type="SUPFAM" id="SSF50998">
    <property type="entry name" value="Quinoprotein alcohol dehydrogenase-like"/>
    <property type="match status" value="1"/>
</dbReference>
<dbReference type="AlphaFoldDB" id="A0AAW1D8I2"/>
<comment type="subunit">
    <text evidence="3">Component of the ER membrane protein complex (EMC).</text>
</comment>
<feature type="signal peptide" evidence="12">
    <location>
        <begin position="1"/>
        <end position="21"/>
    </location>
</feature>
<dbReference type="InterPro" id="IPR026895">
    <property type="entry name" value="EMC1"/>
</dbReference>
<dbReference type="Proteomes" id="UP001461498">
    <property type="component" value="Unassembled WGS sequence"/>
</dbReference>
<protein>
    <recommendedName>
        <fullName evidence="4">ER membrane protein complex subunit 1</fullName>
    </recommendedName>
</protein>
<evidence type="ECO:0000256" key="12">
    <source>
        <dbReference type="SAM" id="SignalP"/>
    </source>
</evidence>
<dbReference type="PANTHER" id="PTHR21573">
    <property type="entry name" value="ER MEMBRANE PROTEIN COMPLEX SUBUNIT 1"/>
    <property type="match status" value="1"/>
</dbReference>
<dbReference type="InterPro" id="IPR011678">
    <property type="entry name" value="EMC1_C"/>
</dbReference>
<evidence type="ECO:0000256" key="10">
    <source>
        <dbReference type="ARBA" id="ARBA00023180"/>
    </source>
</evidence>
<dbReference type="GO" id="GO:0072546">
    <property type="term" value="C:EMC complex"/>
    <property type="evidence" value="ECO:0007669"/>
    <property type="project" value="InterPro"/>
</dbReference>
<feature type="chain" id="PRO_5043564747" description="ER membrane protein complex subunit 1" evidence="12">
    <location>
        <begin position="22"/>
        <end position="909"/>
    </location>
</feature>
<evidence type="ECO:0000256" key="6">
    <source>
        <dbReference type="ARBA" id="ARBA00022729"/>
    </source>
</evidence>
<feature type="transmembrane region" description="Helical" evidence="11">
    <location>
        <begin position="876"/>
        <end position="895"/>
    </location>
</feature>
<dbReference type="InterPro" id="IPR058545">
    <property type="entry name" value="Beta-prop_EMC1_1st"/>
</dbReference>
<evidence type="ECO:0000256" key="1">
    <source>
        <dbReference type="ARBA" id="ARBA00004115"/>
    </source>
</evidence>
<reference evidence="15 16" key="1">
    <citation type="submission" date="2022-12" db="EMBL/GenBank/DDBJ databases">
        <title>Chromosome-level genome assembly of true bugs.</title>
        <authorList>
            <person name="Ma L."/>
            <person name="Li H."/>
        </authorList>
    </citation>
    <scope>NUCLEOTIDE SEQUENCE [LARGE SCALE GENOMIC DNA]</scope>
    <source>
        <strain evidence="15">Lab_2022b</strain>
    </source>
</reference>
<keyword evidence="5 11" id="KW-0812">Transmembrane</keyword>
<comment type="similarity">
    <text evidence="2">Belongs to the EMC1 family.</text>
</comment>
<gene>
    <name evidence="15" type="ORF">O3M35_007202</name>
</gene>